<keyword evidence="6" id="KW-0297">G-protein coupled receptor</keyword>
<keyword evidence="7 10" id="KW-0472">Membrane</keyword>
<evidence type="ECO:0000256" key="1">
    <source>
        <dbReference type="ARBA" id="ARBA00004141"/>
    </source>
</evidence>
<dbReference type="Proteomes" id="UP000008064">
    <property type="component" value="Unassembled WGS sequence"/>
</dbReference>
<feature type="transmembrane region" description="Helical" evidence="10">
    <location>
        <begin position="158"/>
        <end position="178"/>
    </location>
</feature>
<dbReference type="GeneID" id="18809876"/>
<keyword evidence="5 10" id="KW-1133">Transmembrane helix</keyword>
<feature type="transmembrane region" description="Helical" evidence="10">
    <location>
        <begin position="75"/>
        <end position="93"/>
    </location>
</feature>
<keyword evidence="4 10" id="KW-0812">Transmembrane</keyword>
<evidence type="ECO:0000256" key="4">
    <source>
        <dbReference type="ARBA" id="ARBA00022692"/>
    </source>
</evidence>
<dbReference type="RefSeq" id="XP_007319271.1">
    <property type="nucleotide sequence ID" value="XM_007319209.1"/>
</dbReference>
<evidence type="ECO:0000313" key="11">
    <source>
        <dbReference type="EMBL" id="EGO23509.1"/>
    </source>
</evidence>
<gene>
    <name evidence="11" type="ORF">SERLADRAFT_361881</name>
</gene>
<feature type="transmembrane region" description="Helical" evidence="10">
    <location>
        <begin position="267"/>
        <end position="285"/>
    </location>
</feature>
<dbReference type="EMBL" id="GL945435">
    <property type="protein sequence ID" value="EGO23509.1"/>
    <property type="molecule type" value="Genomic_DNA"/>
</dbReference>
<dbReference type="CDD" id="cd14966">
    <property type="entry name" value="7tmD_STE3"/>
    <property type="match status" value="1"/>
</dbReference>
<evidence type="ECO:0000256" key="10">
    <source>
        <dbReference type="SAM" id="Phobius"/>
    </source>
</evidence>
<evidence type="ECO:0000256" key="9">
    <source>
        <dbReference type="ARBA" id="ARBA00023224"/>
    </source>
</evidence>
<feature type="transmembrane region" description="Helical" evidence="10">
    <location>
        <begin position="37"/>
        <end position="55"/>
    </location>
</feature>
<feature type="transmembrane region" description="Helical" evidence="10">
    <location>
        <begin position="113"/>
        <end position="134"/>
    </location>
</feature>
<dbReference type="InterPro" id="IPR001499">
    <property type="entry name" value="GPCR_STE3"/>
</dbReference>
<protein>
    <submittedName>
        <fullName evidence="11">Uncharacterized protein</fullName>
    </submittedName>
</protein>
<evidence type="ECO:0000256" key="3">
    <source>
        <dbReference type="ARBA" id="ARBA00022507"/>
    </source>
</evidence>
<evidence type="ECO:0000256" key="7">
    <source>
        <dbReference type="ARBA" id="ARBA00023136"/>
    </source>
</evidence>
<name>F8P0F4_SERL9</name>
<dbReference type="PANTHER" id="PTHR28097">
    <property type="entry name" value="PHEROMONE A FACTOR RECEPTOR"/>
    <property type="match status" value="1"/>
</dbReference>
<dbReference type="GO" id="GO:0000750">
    <property type="term" value="P:pheromone-dependent signal transduction involved in conjugation with cellular fusion"/>
    <property type="evidence" value="ECO:0007669"/>
    <property type="project" value="TreeGrafter"/>
</dbReference>
<proteinExistence type="inferred from homology"/>
<keyword evidence="8" id="KW-0675">Receptor</keyword>
<evidence type="ECO:0000256" key="5">
    <source>
        <dbReference type="ARBA" id="ARBA00022989"/>
    </source>
</evidence>
<dbReference type="GO" id="GO:0004932">
    <property type="term" value="F:mating-type factor pheromone receptor activity"/>
    <property type="evidence" value="ECO:0007669"/>
    <property type="project" value="InterPro"/>
</dbReference>
<keyword evidence="3" id="KW-0589">Pheromone response</keyword>
<feature type="transmembrane region" description="Helical" evidence="10">
    <location>
        <begin position="6"/>
        <end position="25"/>
    </location>
</feature>
<dbReference type="OrthoDB" id="2874149at2759"/>
<dbReference type="GO" id="GO:0005886">
    <property type="term" value="C:plasma membrane"/>
    <property type="evidence" value="ECO:0007669"/>
    <property type="project" value="TreeGrafter"/>
</dbReference>
<sequence length="415" mass="46796">MVSTNHVFSGFAFVGFVLVTVLLPLHIKARIIGTSALIIWICLLCLNGFVNSIVWDHNVTDWAPVWCDISSHLMIGGTIGVHSACLCIARHLYLVTRNITTNRPSQIRHWRAIACDLFLVIGVPTLYIVVSYIFQSNRFVIYEEIGCYFALYNTQPMYPLLMIWPFIVSLILLGYLGVTTRTLIQRGAGFKILIQRDEPFCRLLALAVVMVTCTFPCSLIAIIVGATEDSVVPWPGWDYVHAEFSHIPKIPATEWQATPVNIAVLQLTRWCFVMYAFIVFAFFGFTTEVKKSYRSVLGFLISCFGIFAIFKGRRMRQEHLPGRRISVHTPKISKRHPHTVSTFDSLQSTSRHSCSPELSDPKMGSNLCLRTETTEYPDDDDGDAQHFGMSVLEYPAPVLDIVSVLRHHPPDANPV</sequence>
<dbReference type="AlphaFoldDB" id="F8P0F4"/>
<dbReference type="PRINTS" id="PR00899">
    <property type="entry name" value="GPCRSTE3"/>
</dbReference>
<evidence type="ECO:0000256" key="2">
    <source>
        <dbReference type="ARBA" id="ARBA00011085"/>
    </source>
</evidence>
<reference evidence="11" key="1">
    <citation type="submission" date="2011-04" db="EMBL/GenBank/DDBJ databases">
        <title>Evolution of plant cell wall degrading machinery underlies the functional diversity of forest fungi.</title>
        <authorList>
            <consortium name="US DOE Joint Genome Institute (JGI-PGF)"/>
            <person name="Eastwood D.C."/>
            <person name="Floudas D."/>
            <person name="Binder M."/>
            <person name="Majcherczyk A."/>
            <person name="Schneider P."/>
            <person name="Aerts A."/>
            <person name="Asiegbu F.O."/>
            <person name="Baker S.E."/>
            <person name="Barry K."/>
            <person name="Bendiksby M."/>
            <person name="Blumentritt M."/>
            <person name="Coutinho P.M."/>
            <person name="Cullen D."/>
            <person name="Cullen D."/>
            <person name="Gathman A."/>
            <person name="Goodell B."/>
            <person name="Henrissat B."/>
            <person name="Ihrmark K."/>
            <person name="Kauserud H."/>
            <person name="Kohler A."/>
            <person name="LaButti K."/>
            <person name="Lapidus A."/>
            <person name="Lavin J.L."/>
            <person name="Lee Y.-H."/>
            <person name="Lindquist E."/>
            <person name="Lilly W."/>
            <person name="Lucas S."/>
            <person name="Morin E."/>
            <person name="Murat C."/>
            <person name="Oguiza J.A."/>
            <person name="Park J."/>
            <person name="Pisabarro A.G."/>
            <person name="Riley R."/>
            <person name="Rosling A."/>
            <person name="Salamov A."/>
            <person name="Schmidt O."/>
            <person name="Schmutz J."/>
            <person name="Skrede I."/>
            <person name="Stenlid J."/>
            <person name="Wiebenga A."/>
            <person name="Xie X."/>
            <person name="Kues U."/>
            <person name="Hibbett D.S."/>
            <person name="Hoffmeister D."/>
            <person name="Hogberg N."/>
            <person name="Martin F."/>
            <person name="Grigoriev I.V."/>
            <person name="Watkinson S.C."/>
        </authorList>
    </citation>
    <scope>NUCLEOTIDE SEQUENCE</scope>
    <source>
        <strain evidence="11">S7.9</strain>
    </source>
</reference>
<feature type="transmembrane region" description="Helical" evidence="10">
    <location>
        <begin position="292"/>
        <end position="310"/>
    </location>
</feature>
<feature type="transmembrane region" description="Helical" evidence="10">
    <location>
        <begin position="199"/>
        <end position="224"/>
    </location>
</feature>
<evidence type="ECO:0000256" key="8">
    <source>
        <dbReference type="ARBA" id="ARBA00023170"/>
    </source>
</evidence>
<dbReference type="KEGG" id="sla:SERLADRAFT_361881"/>
<organism>
    <name type="scientific">Serpula lacrymans var. lacrymans (strain S7.9)</name>
    <name type="common">Dry rot fungus</name>
    <dbReference type="NCBI Taxonomy" id="578457"/>
    <lineage>
        <taxon>Eukaryota</taxon>
        <taxon>Fungi</taxon>
        <taxon>Dikarya</taxon>
        <taxon>Basidiomycota</taxon>
        <taxon>Agaricomycotina</taxon>
        <taxon>Agaricomycetes</taxon>
        <taxon>Agaricomycetidae</taxon>
        <taxon>Boletales</taxon>
        <taxon>Coniophorineae</taxon>
        <taxon>Serpulaceae</taxon>
        <taxon>Serpula</taxon>
    </lineage>
</organism>
<evidence type="ECO:0000256" key="6">
    <source>
        <dbReference type="ARBA" id="ARBA00023040"/>
    </source>
</evidence>
<dbReference type="PANTHER" id="PTHR28097:SF1">
    <property type="entry name" value="PHEROMONE A FACTOR RECEPTOR"/>
    <property type="match status" value="1"/>
</dbReference>
<comment type="subcellular location">
    <subcellularLocation>
        <location evidence="1">Membrane</location>
        <topology evidence="1">Multi-pass membrane protein</topology>
    </subcellularLocation>
</comment>
<accession>F8P0F4</accession>
<dbReference type="Pfam" id="PF02076">
    <property type="entry name" value="STE3"/>
    <property type="match status" value="1"/>
</dbReference>
<keyword evidence="9" id="KW-0807">Transducer</keyword>
<dbReference type="HOGENOM" id="CLU_027592_0_1_1"/>
<comment type="similarity">
    <text evidence="2">Belongs to the G-protein coupled receptor 4 family.</text>
</comment>